<protein>
    <submittedName>
        <fullName evidence="2">Uncharacterized protein</fullName>
    </submittedName>
</protein>
<proteinExistence type="predicted"/>
<dbReference type="EMBL" id="JAANBB010000055">
    <property type="protein sequence ID" value="KAF7552797.1"/>
    <property type="molecule type" value="Genomic_DNA"/>
</dbReference>
<dbReference type="Proteomes" id="UP000722485">
    <property type="component" value="Unassembled WGS sequence"/>
</dbReference>
<sequence>MATAKDIRIEFYWNTKEEASWDGRRPGDARLWQSPTFDPFFEFKGSVPLGPIEKGNTRSSRPMALQWLSECRANADGEHSACQIGDNPQYPTRLLDLSTLKDTGRVLLTVPSLLGHSSLNQGEYITLSHCWGIWGSKELPVLTKSNIDTSKLWDEPYLASFHFQGRYRSSGLVQQARRVLHFTEHEVFWECRAATPSFRSETYSRGSPLRRDFLGQAKLRLRDTSAGSIADNPRLMLQWDAACRDYSRRKLTYPTDKLPAFSGIARHFGSRCREDTYIAAVWLSLLPRTLFRDVNIKERPKTRPPPTESGAPSWSWMSSAAPVEPSKVEDLHYVADVATIMADHQHKTADPYGEMARACLHVYDFMRRITSVMKKMVNEPDGDAYRGLSQFDTSQKHRHLYMDGQLDRDIGHGPHGLQLFGEMPDWFHGFEAVEYHCLFLAVSQEDPRGDRVLRGLLLEPAGAEAEGIFRRVGHIFFRGRCALKMRYWLRPGETDEEDAWERLWEHVAPYWGDVEMNFEQDRAPTGPMPVDIQAKEPVGGAI</sequence>
<accession>A0A9P5LCZ4</accession>
<keyword evidence="3" id="KW-1185">Reference proteome</keyword>
<dbReference type="AlphaFoldDB" id="A0A9P5LCZ4"/>
<name>A0A9P5LCZ4_9HYPO</name>
<evidence type="ECO:0000313" key="2">
    <source>
        <dbReference type="EMBL" id="KAF7552797.1"/>
    </source>
</evidence>
<evidence type="ECO:0000256" key="1">
    <source>
        <dbReference type="SAM" id="MobiDB-lite"/>
    </source>
</evidence>
<dbReference type="OrthoDB" id="5362512at2759"/>
<feature type="compositionally biased region" description="Low complexity" evidence="1">
    <location>
        <begin position="309"/>
        <end position="318"/>
    </location>
</feature>
<gene>
    <name evidence="2" type="ORF">G7Z17_g4104</name>
</gene>
<feature type="region of interest" description="Disordered" evidence="1">
    <location>
        <begin position="297"/>
        <end position="318"/>
    </location>
</feature>
<evidence type="ECO:0000313" key="3">
    <source>
        <dbReference type="Proteomes" id="UP000722485"/>
    </source>
</evidence>
<dbReference type="PANTHER" id="PTHR33112">
    <property type="entry name" value="DOMAIN PROTEIN, PUTATIVE-RELATED"/>
    <property type="match status" value="1"/>
</dbReference>
<organism evidence="2 3">
    <name type="scientific">Cylindrodendrum hubeiense</name>
    <dbReference type="NCBI Taxonomy" id="595255"/>
    <lineage>
        <taxon>Eukaryota</taxon>
        <taxon>Fungi</taxon>
        <taxon>Dikarya</taxon>
        <taxon>Ascomycota</taxon>
        <taxon>Pezizomycotina</taxon>
        <taxon>Sordariomycetes</taxon>
        <taxon>Hypocreomycetidae</taxon>
        <taxon>Hypocreales</taxon>
        <taxon>Nectriaceae</taxon>
        <taxon>Cylindrodendrum</taxon>
    </lineage>
</organism>
<reference evidence="2" key="1">
    <citation type="submission" date="2020-03" db="EMBL/GenBank/DDBJ databases">
        <title>Draft Genome Sequence of Cylindrodendrum hubeiense.</title>
        <authorList>
            <person name="Buettner E."/>
            <person name="Kellner H."/>
        </authorList>
    </citation>
    <scope>NUCLEOTIDE SEQUENCE</scope>
    <source>
        <strain evidence="2">IHI 201604</strain>
    </source>
</reference>
<comment type="caution">
    <text evidence="2">The sequence shown here is derived from an EMBL/GenBank/DDBJ whole genome shotgun (WGS) entry which is preliminary data.</text>
</comment>
<dbReference type="PANTHER" id="PTHR33112:SF10">
    <property type="entry name" value="TOL"/>
    <property type="match status" value="1"/>
</dbReference>